<feature type="transmembrane region" description="Helical" evidence="1">
    <location>
        <begin position="21"/>
        <end position="37"/>
    </location>
</feature>
<dbReference type="AlphaFoldDB" id="A0AAE3UC99"/>
<sequence>MTLVSTENLSIDTSLQERQRLLSLDFMRGFIMVLLMLEGSRLFDHLLEWQSEGLFHNFMLQFTHHPWHGLRFWDLIQPGFMFIAGTALAFSIDAQQRKRIKWKSSFYKVVKRSGWLFFWGVLDYAVRPSGLSFELWDVLTQLSFTTIVTFLVIQWPVMYQLALSAAILLLTEFLYRFTNIPGFDQPFTDQHNFGNYVDLLLMNKINTGGWVAINCIPTTVHTLWGAMAGRVLLSTESDHTKIKKILAGGVIALCIGILLDYTTTPVIKRIATSSFVCVSGGYCLIGLAFLYWWIDILKHRRFISFFLIVGMNSLFIYLFFEIVGSRWFNGYIEAIVEGLIGHISGITSVFLGIIASIVIFLLEWKMCQFLYRKHIFFKI</sequence>
<evidence type="ECO:0000313" key="3">
    <source>
        <dbReference type="Proteomes" id="UP001232063"/>
    </source>
</evidence>
<protein>
    <submittedName>
        <fullName evidence="2">DUF5009 domain-containing protein</fullName>
    </submittedName>
</protein>
<name>A0AAE3UC99_9BACT</name>
<dbReference type="PANTHER" id="PTHR31061">
    <property type="entry name" value="LD22376P"/>
    <property type="match status" value="1"/>
</dbReference>
<feature type="transmembrane region" description="Helical" evidence="1">
    <location>
        <begin position="340"/>
        <end position="362"/>
    </location>
</feature>
<accession>A0AAE3UC99</accession>
<dbReference type="PANTHER" id="PTHR31061:SF24">
    <property type="entry name" value="LD22376P"/>
    <property type="match status" value="1"/>
</dbReference>
<keyword evidence="3" id="KW-1185">Reference proteome</keyword>
<feature type="transmembrane region" description="Helical" evidence="1">
    <location>
        <begin position="142"/>
        <end position="170"/>
    </location>
</feature>
<gene>
    <name evidence="2" type="ORF">QNI22_04435</name>
</gene>
<dbReference type="RefSeq" id="WP_314509419.1">
    <property type="nucleotide sequence ID" value="NZ_JASJOU010000001.1"/>
</dbReference>
<dbReference type="EMBL" id="JASJOU010000001">
    <property type="protein sequence ID" value="MDJ1499875.1"/>
    <property type="molecule type" value="Genomic_DNA"/>
</dbReference>
<feature type="transmembrane region" description="Helical" evidence="1">
    <location>
        <begin position="270"/>
        <end position="294"/>
    </location>
</feature>
<dbReference type="Proteomes" id="UP001232063">
    <property type="component" value="Unassembled WGS sequence"/>
</dbReference>
<keyword evidence="1" id="KW-0472">Membrane</keyword>
<keyword evidence="1" id="KW-0812">Transmembrane</keyword>
<organism evidence="2 3">
    <name type="scientific">Xanthocytophaga agilis</name>
    <dbReference type="NCBI Taxonomy" id="3048010"/>
    <lineage>
        <taxon>Bacteria</taxon>
        <taxon>Pseudomonadati</taxon>
        <taxon>Bacteroidota</taxon>
        <taxon>Cytophagia</taxon>
        <taxon>Cytophagales</taxon>
        <taxon>Rhodocytophagaceae</taxon>
        <taxon>Xanthocytophaga</taxon>
    </lineage>
</organism>
<feature type="transmembrane region" description="Helical" evidence="1">
    <location>
        <begin position="301"/>
        <end position="320"/>
    </location>
</feature>
<evidence type="ECO:0000313" key="2">
    <source>
        <dbReference type="EMBL" id="MDJ1499875.1"/>
    </source>
</evidence>
<feature type="transmembrane region" description="Helical" evidence="1">
    <location>
        <begin position="245"/>
        <end position="264"/>
    </location>
</feature>
<comment type="caution">
    <text evidence="2">The sequence shown here is derived from an EMBL/GenBank/DDBJ whole genome shotgun (WGS) entry which is preliminary data.</text>
</comment>
<feature type="transmembrane region" description="Helical" evidence="1">
    <location>
        <begin position="75"/>
        <end position="94"/>
    </location>
</feature>
<keyword evidence="1" id="KW-1133">Transmembrane helix</keyword>
<evidence type="ECO:0000256" key="1">
    <source>
        <dbReference type="SAM" id="Phobius"/>
    </source>
</evidence>
<proteinExistence type="predicted"/>
<reference evidence="2" key="1">
    <citation type="submission" date="2023-05" db="EMBL/GenBank/DDBJ databases">
        <authorList>
            <person name="Zhang X."/>
        </authorList>
    </citation>
    <scope>NUCLEOTIDE SEQUENCE</scope>
    <source>
        <strain evidence="2">BD1B2-1</strain>
    </source>
</reference>